<comment type="caution">
    <text evidence="1">The sequence shown here is derived from an EMBL/GenBank/DDBJ whole genome shotgun (WGS) entry which is preliminary data.</text>
</comment>
<dbReference type="AlphaFoldDB" id="A0A9P5NU06"/>
<gene>
    <name evidence="1" type="ORF">CPB84DRAFT_682246</name>
</gene>
<keyword evidence="2" id="KW-1185">Reference proteome</keyword>
<evidence type="ECO:0000313" key="2">
    <source>
        <dbReference type="Proteomes" id="UP000724874"/>
    </source>
</evidence>
<sequence length="174" mass="19643">MVPYSPILPQKYLTFLHAGYDSAWNEEMNHIRRYPSDLPRTPSPPSSPESVMIVGNDLSQVSNSFLRRSSTDDDVHLRDRFLPCTALFPFHMLDVLQVLKGRLLKATTSLTKSGALGSTAHTRAVPLRTEPLRHQINLFSPQALLATVRIHLQPIPISNTHRVQKLRQSAEMLL</sequence>
<accession>A0A9P5NU06</accession>
<proteinExistence type="predicted"/>
<reference evidence="1" key="1">
    <citation type="submission" date="2020-11" db="EMBL/GenBank/DDBJ databases">
        <authorList>
            <consortium name="DOE Joint Genome Institute"/>
            <person name="Ahrendt S."/>
            <person name="Riley R."/>
            <person name="Andreopoulos W."/>
            <person name="LaButti K."/>
            <person name="Pangilinan J."/>
            <person name="Ruiz-duenas F.J."/>
            <person name="Barrasa J.M."/>
            <person name="Sanchez-Garcia M."/>
            <person name="Camarero S."/>
            <person name="Miyauchi S."/>
            <person name="Serrano A."/>
            <person name="Linde D."/>
            <person name="Babiker R."/>
            <person name="Drula E."/>
            <person name="Ayuso-Fernandez I."/>
            <person name="Pacheco R."/>
            <person name="Padilla G."/>
            <person name="Ferreira P."/>
            <person name="Barriuso J."/>
            <person name="Kellner H."/>
            <person name="Castanera R."/>
            <person name="Alfaro M."/>
            <person name="Ramirez L."/>
            <person name="Pisabarro A.G."/>
            <person name="Kuo A."/>
            <person name="Tritt A."/>
            <person name="Lipzen A."/>
            <person name="He G."/>
            <person name="Yan M."/>
            <person name="Ng V."/>
            <person name="Cullen D."/>
            <person name="Martin F."/>
            <person name="Rosso M.-N."/>
            <person name="Henrissat B."/>
            <person name="Hibbett D."/>
            <person name="Martinez A.T."/>
            <person name="Grigoriev I.V."/>
        </authorList>
    </citation>
    <scope>NUCLEOTIDE SEQUENCE</scope>
    <source>
        <strain evidence="1">AH 44721</strain>
    </source>
</reference>
<evidence type="ECO:0000313" key="1">
    <source>
        <dbReference type="EMBL" id="KAF8904479.1"/>
    </source>
</evidence>
<dbReference type="EMBL" id="JADNYJ010000026">
    <property type="protein sequence ID" value="KAF8904479.1"/>
    <property type="molecule type" value="Genomic_DNA"/>
</dbReference>
<organism evidence="1 2">
    <name type="scientific">Gymnopilus junonius</name>
    <name type="common">Spectacular rustgill mushroom</name>
    <name type="synonym">Gymnopilus spectabilis subsp. junonius</name>
    <dbReference type="NCBI Taxonomy" id="109634"/>
    <lineage>
        <taxon>Eukaryota</taxon>
        <taxon>Fungi</taxon>
        <taxon>Dikarya</taxon>
        <taxon>Basidiomycota</taxon>
        <taxon>Agaricomycotina</taxon>
        <taxon>Agaricomycetes</taxon>
        <taxon>Agaricomycetidae</taxon>
        <taxon>Agaricales</taxon>
        <taxon>Agaricineae</taxon>
        <taxon>Hymenogastraceae</taxon>
        <taxon>Gymnopilus</taxon>
    </lineage>
</organism>
<name>A0A9P5NU06_GYMJU</name>
<protein>
    <submittedName>
        <fullName evidence="1">Uncharacterized protein</fullName>
    </submittedName>
</protein>
<dbReference type="Proteomes" id="UP000724874">
    <property type="component" value="Unassembled WGS sequence"/>
</dbReference>